<keyword evidence="1" id="KW-0175">Coiled coil</keyword>
<proteinExistence type="predicted"/>
<dbReference type="Proteomes" id="UP000254701">
    <property type="component" value="Unassembled WGS sequence"/>
</dbReference>
<dbReference type="InterPro" id="IPR032710">
    <property type="entry name" value="NTF2-like_dom_sf"/>
</dbReference>
<dbReference type="RefSeq" id="WP_115732002.1">
    <property type="nucleotide sequence ID" value="NZ_BAAAVY010000002.1"/>
</dbReference>
<feature type="domain" description="SnoaL-like" evidence="2">
    <location>
        <begin position="18"/>
        <end position="139"/>
    </location>
</feature>
<evidence type="ECO:0000313" key="4">
    <source>
        <dbReference type="Proteomes" id="UP000254701"/>
    </source>
</evidence>
<protein>
    <recommendedName>
        <fullName evidence="2">SnoaL-like domain-containing protein</fullName>
    </recommendedName>
</protein>
<dbReference type="Pfam" id="PF13577">
    <property type="entry name" value="SnoaL_4"/>
    <property type="match status" value="1"/>
</dbReference>
<accession>A0A380WM34</accession>
<organism evidence="3 4">
    <name type="scientific">Aminobacter aminovorans</name>
    <name type="common">Chelatobacter heintzii</name>
    <dbReference type="NCBI Taxonomy" id="83263"/>
    <lineage>
        <taxon>Bacteria</taxon>
        <taxon>Pseudomonadati</taxon>
        <taxon>Pseudomonadota</taxon>
        <taxon>Alphaproteobacteria</taxon>
        <taxon>Hyphomicrobiales</taxon>
        <taxon>Phyllobacteriaceae</taxon>
        <taxon>Aminobacter</taxon>
    </lineage>
</organism>
<dbReference type="AlphaFoldDB" id="A0A380WM34"/>
<sequence length="162" mass="17870">MSEIEARFAALEARIAGLEDQLAIYQLIATYGPSVDSRTGSVTTSLWAEDGVYDFGRDPLVGAEKVGSLVNIEPHIHYVADGCAHVLSMPYVTVDGDTAVATGYSRVYLNQGDHWRVERASANRWELVRTPEGWRVRNRINRLLNGQPEARELLSNGVKGKA</sequence>
<evidence type="ECO:0000256" key="1">
    <source>
        <dbReference type="SAM" id="Coils"/>
    </source>
</evidence>
<dbReference type="InterPro" id="IPR037401">
    <property type="entry name" value="SnoaL-like"/>
</dbReference>
<gene>
    <name evidence="3" type="ORF">NCTC10684_03163</name>
</gene>
<feature type="coiled-coil region" evidence="1">
    <location>
        <begin position="1"/>
        <end position="28"/>
    </location>
</feature>
<name>A0A380WM34_AMIAI</name>
<dbReference type="SUPFAM" id="SSF54427">
    <property type="entry name" value="NTF2-like"/>
    <property type="match status" value="1"/>
</dbReference>
<evidence type="ECO:0000259" key="2">
    <source>
        <dbReference type="Pfam" id="PF13577"/>
    </source>
</evidence>
<dbReference type="EMBL" id="UFSM01000001">
    <property type="protein sequence ID" value="SUU89920.1"/>
    <property type="molecule type" value="Genomic_DNA"/>
</dbReference>
<dbReference type="OrthoDB" id="5464938at2"/>
<dbReference type="Gene3D" id="3.10.450.50">
    <property type="match status" value="1"/>
</dbReference>
<evidence type="ECO:0000313" key="3">
    <source>
        <dbReference type="EMBL" id="SUU89920.1"/>
    </source>
</evidence>
<reference evidence="3 4" key="1">
    <citation type="submission" date="2018-06" db="EMBL/GenBank/DDBJ databases">
        <authorList>
            <consortium name="Pathogen Informatics"/>
            <person name="Doyle S."/>
        </authorList>
    </citation>
    <scope>NUCLEOTIDE SEQUENCE [LARGE SCALE GENOMIC DNA]</scope>
    <source>
        <strain evidence="3 4">NCTC10684</strain>
    </source>
</reference>